<keyword evidence="3" id="KW-1185">Reference proteome</keyword>
<feature type="compositionally biased region" description="Pro residues" evidence="1">
    <location>
        <begin position="97"/>
        <end position="107"/>
    </location>
</feature>
<feature type="region of interest" description="Disordered" evidence="1">
    <location>
        <begin position="94"/>
        <end position="122"/>
    </location>
</feature>
<comment type="caution">
    <text evidence="2">The sequence shown here is derived from an EMBL/GenBank/DDBJ whole genome shotgun (WGS) entry which is preliminary data.</text>
</comment>
<gene>
    <name evidence="2" type="ORF">LX32DRAFT_228553</name>
</gene>
<evidence type="ECO:0000313" key="3">
    <source>
        <dbReference type="Proteomes" id="UP001232148"/>
    </source>
</evidence>
<name>A0AAD9HNG6_9PEZI</name>
<evidence type="ECO:0000256" key="1">
    <source>
        <dbReference type="SAM" id="MobiDB-lite"/>
    </source>
</evidence>
<dbReference type="Proteomes" id="UP001232148">
    <property type="component" value="Unassembled WGS sequence"/>
</dbReference>
<accession>A0AAD9HNG6</accession>
<organism evidence="2 3">
    <name type="scientific">Colletotrichum zoysiae</name>
    <dbReference type="NCBI Taxonomy" id="1216348"/>
    <lineage>
        <taxon>Eukaryota</taxon>
        <taxon>Fungi</taxon>
        <taxon>Dikarya</taxon>
        <taxon>Ascomycota</taxon>
        <taxon>Pezizomycotina</taxon>
        <taxon>Sordariomycetes</taxon>
        <taxon>Hypocreomycetidae</taxon>
        <taxon>Glomerellales</taxon>
        <taxon>Glomerellaceae</taxon>
        <taxon>Colletotrichum</taxon>
        <taxon>Colletotrichum graminicola species complex</taxon>
    </lineage>
</organism>
<protein>
    <submittedName>
        <fullName evidence="2">Uncharacterized protein</fullName>
    </submittedName>
</protein>
<dbReference type="AlphaFoldDB" id="A0AAD9HNG6"/>
<reference evidence="2" key="1">
    <citation type="submission" date="2021-06" db="EMBL/GenBank/DDBJ databases">
        <title>Comparative genomics, transcriptomics and evolutionary studies reveal genomic signatures of adaptation to plant cell wall in hemibiotrophic fungi.</title>
        <authorList>
            <consortium name="DOE Joint Genome Institute"/>
            <person name="Baroncelli R."/>
            <person name="Diaz J.F."/>
            <person name="Benocci T."/>
            <person name="Peng M."/>
            <person name="Battaglia E."/>
            <person name="Haridas S."/>
            <person name="Andreopoulos W."/>
            <person name="Labutti K."/>
            <person name="Pangilinan J."/>
            <person name="Floch G.L."/>
            <person name="Makela M.R."/>
            <person name="Henrissat B."/>
            <person name="Grigoriev I.V."/>
            <person name="Crouch J.A."/>
            <person name="De Vries R.P."/>
            <person name="Sukno S.A."/>
            <person name="Thon M.R."/>
        </authorList>
    </citation>
    <scope>NUCLEOTIDE SEQUENCE</scope>
    <source>
        <strain evidence="2">MAFF235873</strain>
    </source>
</reference>
<proteinExistence type="predicted"/>
<dbReference type="EMBL" id="MU842834">
    <property type="protein sequence ID" value="KAK2032133.1"/>
    <property type="molecule type" value="Genomic_DNA"/>
</dbReference>
<sequence length="158" mass="17333">MRVCTSSRPCLTCILGLQRIVEGRRGVHSCWLRRTDGACRWSAACKFPCRAPVTHAPVDWPAQALLFESLSRAVMHHHTMVHLVTAFLSPQPHGPSSIPPANLPTLPPTRNERDGGGGGSLPTWPFCNTPKDILLKPLQLTRRSEDIPLLRCHAGAPP</sequence>
<evidence type="ECO:0000313" key="2">
    <source>
        <dbReference type="EMBL" id="KAK2032133.1"/>
    </source>
</evidence>